<gene>
    <name evidence="1" type="ORF">ENS31_02085</name>
</gene>
<dbReference type="AlphaFoldDB" id="A0A7V3E626"/>
<dbReference type="Pfam" id="PF13366">
    <property type="entry name" value="PDDEXK_3"/>
    <property type="match status" value="1"/>
</dbReference>
<protein>
    <submittedName>
        <fullName evidence="1">GxxExxY protein</fullName>
    </submittedName>
</protein>
<accession>A0A7V3E626</accession>
<dbReference type="EMBL" id="DSUJ01000008">
    <property type="protein sequence ID" value="HFI90301.1"/>
    <property type="molecule type" value="Genomic_DNA"/>
</dbReference>
<evidence type="ECO:0000313" key="1">
    <source>
        <dbReference type="EMBL" id="HFI90301.1"/>
    </source>
</evidence>
<dbReference type="NCBIfam" id="TIGR04256">
    <property type="entry name" value="GxxExxY"/>
    <property type="match status" value="1"/>
</dbReference>
<sequence>MIEENFKYSEITDLIIRSFYNVYNKLGYGFLEKVYENGMMIELKRFGLDVIKQKPIKVFYDEYEIGEYFADLIVNDCVIIELKACEYLLPEHEAQLVNYLKATDIEVGMLLNFGKEPKFKRRVLTSEYKNHKKS</sequence>
<name>A0A7V3E626_9BACT</name>
<reference evidence="1" key="1">
    <citation type="journal article" date="2020" name="mSystems">
        <title>Genome- and Community-Level Interaction Insights into Carbon Utilization and Element Cycling Functions of Hydrothermarchaeota in Hydrothermal Sediment.</title>
        <authorList>
            <person name="Zhou Z."/>
            <person name="Liu Y."/>
            <person name="Xu W."/>
            <person name="Pan J."/>
            <person name="Luo Z.H."/>
            <person name="Li M."/>
        </authorList>
    </citation>
    <scope>NUCLEOTIDE SEQUENCE [LARGE SCALE GENOMIC DNA]</scope>
    <source>
        <strain evidence="1">SpSt-479</strain>
    </source>
</reference>
<organism evidence="1">
    <name type="scientific">Ignavibacterium album</name>
    <dbReference type="NCBI Taxonomy" id="591197"/>
    <lineage>
        <taxon>Bacteria</taxon>
        <taxon>Pseudomonadati</taxon>
        <taxon>Ignavibacteriota</taxon>
        <taxon>Ignavibacteria</taxon>
        <taxon>Ignavibacteriales</taxon>
        <taxon>Ignavibacteriaceae</taxon>
        <taxon>Ignavibacterium</taxon>
    </lineage>
</organism>
<dbReference type="InterPro" id="IPR026350">
    <property type="entry name" value="GxxExxY"/>
</dbReference>
<comment type="caution">
    <text evidence="1">The sequence shown here is derived from an EMBL/GenBank/DDBJ whole genome shotgun (WGS) entry which is preliminary data.</text>
</comment>
<proteinExistence type="predicted"/>
<dbReference type="RefSeq" id="WP_304144857.1">
    <property type="nucleotide sequence ID" value="NZ_JAOAIE010000047.1"/>
</dbReference>